<comment type="caution">
    <text evidence="1">The sequence shown here is derived from an EMBL/GenBank/DDBJ whole genome shotgun (WGS) entry which is preliminary data.</text>
</comment>
<dbReference type="AlphaFoldDB" id="A0A645HFE6"/>
<dbReference type="EMBL" id="VSSQ01088065">
    <property type="protein sequence ID" value="MPN34824.1"/>
    <property type="molecule type" value="Genomic_DNA"/>
</dbReference>
<organism evidence="1">
    <name type="scientific">bioreactor metagenome</name>
    <dbReference type="NCBI Taxonomy" id="1076179"/>
    <lineage>
        <taxon>unclassified sequences</taxon>
        <taxon>metagenomes</taxon>
        <taxon>ecological metagenomes</taxon>
    </lineage>
</organism>
<accession>A0A645HFE6</accession>
<name>A0A645HFE6_9ZZZZ</name>
<evidence type="ECO:0000313" key="1">
    <source>
        <dbReference type="EMBL" id="MPN34824.1"/>
    </source>
</evidence>
<protein>
    <submittedName>
        <fullName evidence="1">Uncharacterized protein</fullName>
    </submittedName>
</protein>
<gene>
    <name evidence="1" type="ORF">SDC9_182318</name>
</gene>
<sequence length="54" mass="6639">MLKEKNVKLEDLKMKYEKEIKEKNFVHKRLEKAFPTIREKLHKFNSNNSNHPKE</sequence>
<reference evidence="1" key="1">
    <citation type="submission" date="2019-08" db="EMBL/GenBank/DDBJ databases">
        <authorList>
            <person name="Kucharzyk K."/>
            <person name="Murdoch R.W."/>
            <person name="Higgins S."/>
            <person name="Loffler F."/>
        </authorList>
    </citation>
    <scope>NUCLEOTIDE SEQUENCE</scope>
</reference>
<proteinExistence type="predicted"/>